<proteinExistence type="predicted"/>
<sequence>MMIMKEMQHGKGKELSNGGYFLRENSIGKGSGYSFPFMRVV</sequence>
<evidence type="ECO:0000313" key="1">
    <source>
        <dbReference type="EMBL" id="KYD14230.1"/>
    </source>
</evidence>
<dbReference type="AlphaFoldDB" id="A0A150LPP7"/>
<comment type="caution">
    <text evidence="1">The sequence shown here is derived from an EMBL/GenBank/DDBJ whole genome shotgun (WGS) entry which is preliminary data.</text>
</comment>
<evidence type="ECO:0000313" key="2">
    <source>
        <dbReference type="Proteomes" id="UP000075455"/>
    </source>
</evidence>
<organism evidence="1 2">
    <name type="scientific">Saccharococcus caldoxylosilyticus</name>
    <dbReference type="NCBI Taxonomy" id="81408"/>
    <lineage>
        <taxon>Bacteria</taxon>
        <taxon>Bacillati</taxon>
        <taxon>Bacillota</taxon>
        <taxon>Bacilli</taxon>
        <taxon>Bacillales</taxon>
        <taxon>Anoxybacillaceae</taxon>
        <taxon>Saccharococcus</taxon>
    </lineage>
</organism>
<accession>A0A150LPP7</accession>
<gene>
    <name evidence="1" type="ORF">B4119_3116</name>
</gene>
<protein>
    <submittedName>
        <fullName evidence="1">Uncharacterized protein</fullName>
    </submittedName>
</protein>
<dbReference type="Proteomes" id="UP000075455">
    <property type="component" value="Unassembled WGS sequence"/>
</dbReference>
<name>A0A150LPP7_9BACL</name>
<dbReference type="EMBL" id="LQYS01000047">
    <property type="protein sequence ID" value="KYD14230.1"/>
    <property type="molecule type" value="Genomic_DNA"/>
</dbReference>
<reference evidence="1 2" key="1">
    <citation type="submission" date="2016-01" db="EMBL/GenBank/DDBJ databases">
        <title>Draft Genome Sequences of Seven Thermophilic Sporeformers Isolated from Foods.</title>
        <authorList>
            <person name="Berendsen E.M."/>
            <person name="Wells-Bennik M.H."/>
            <person name="Krawcyk A.O."/>
            <person name="De Jong A."/>
            <person name="Holsappel S."/>
            <person name="Eijlander R.T."/>
            <person name="Kuipers O.P."/>
        </authorList>
    </citation>
    <scope>NUCLEOTIDE SEQUENCE [LARGE SCALE GENOMIC DNA]</scope>
    <source>
        <strain evidence="1 2">B4119</strain>
    </source>
</reference>